<dbReference type="CDD" id="cd04301">
    <property type="entry name" value="NAT_SF"/>
    <property type="match status" value="1"/>
</dbReference>
<dbReference type="Gene3D" id="3.30.60.60">
    <property type="entry name" value="N-acetyl transferase-like"/>
    <property type="match status" value="1"/>
</dbReference>
<evidence type="ECO:0000256" key="11">
    <source>
        <dbReference type="PIRSR" id="PIRSR602717-51"/>
    </source>
</evidence>
<evidence type="ECO:0000256" key="5">
    <source>
        <dbReference type="ARBA" id="ARBA00022723"/>
    </source>
</evidence>
<dbReference type="InterPro" id="IPR040706">
    <property type="entry name" value="Zf-MYST"/>
</dbReference>
<dbReference type="Proteomes" id="UP000644660">
    <property type="component" value="Unassembled WGS sequence"/>
</dbReference>
<dbReference type="RefSeq" id="XP_041404870.1">
    <property type="nucleotide sequence ID" value="XM_041548936.1"/>
</dbReference>
<dbReference type="InterPro" id="IPR002717">
    <property type="entry name" value="HAT_MYST-type"/>
</dbReference>
<reference evidence="15 16" key="1">
    <citation type="submission" date="2020-05" db="EMBL/GenBank/DDBJ databases">
        <authorList>
            <person name="Casaregola S."/>
            <person name="Devillers H."/>
            <person name="Grondin C."/>
        </authorList>
    </citation>
    <scope>NUCLEOTIDE SEQUENCE [LARGE SCALE GENOMIC DNA]</scope>
    <source>
        <strain evidence="15 16">CLIB 1767</strain>
    </source>
</reference>
<dbReference type="GO" id="GO:0005634">
    <property type="term" value="C:nucleus"/>
    <property type="evidence" value="ECO:0007669"/>
    <property type="project" value="UniProtKB-SubCell"/>
</dbReference>
<sequence>MRHLRNRTINRDANDEVKRTLRSRTVSLEDRLHARKRSLHNPRDKSLQKINVPQLTRQLQLNDRDEITSNITPKDTTEYLAEPSFERNATNDSESETTEHWVLPHNRSEANQLNPNIEFLYSREMNYESKYIQFLQSVKIKYNPQKFLNFNRLLSNDFVFHENNTHIVPHRYTKVDSEFRDVLYKSIYSTKKEYSIDRTKPETNDRKIFASTLAKSSATKYINSNILSTYTFDFKRETKSSPFVAKSQVKAICINNNEIKTLYPSPYPEHVNSESIIFICENCLSYCSSRFKYWRHKQKCSSHFAPPGSVIYRDKSIRLFEIDGRENQTYCRNLCLLSMLFLRSKTLFYEVDPFVFYVLYSENHLVGYFSKEKLNSTDYNLSCILTLPTFRRQGFGNLLMEFSYLLSRREFKVGTPEKPLSDLGLLTYRYYWKCKLAETLLNLRQLNFNGDASINISLKELSTITGFTATDVVFGLEQLDVLFTLANKSKFIIAIRNWSYIEDVNEKWRQKMIWHIKIENLLWKPLVFGPSCGINAVSNNSNLDSQTSKILKSIANVDYHNSDVFNEHLTVMIDHMTDDVADGQDMENVLLNKIKSRITCTEDHKTFTVDLNDHWQSCLIKPFVPGVKSKLPVTKSNYTDSIQRSISSGIENKNEDIDVDENMSTLGNIDESNSNDEDYNASHDGDGDGDDDDDEVDMEYNINR</sequence>
<evidence type="ECO:0000256" key="7">
    <source>
        <dbReference type="ARBA" id="ARBA00022833"/>
    </source>
</evidence>
<feature type="active site" description="Proton donor/acceptor" evidence="11">
    <location>
        <position position="417"/>
    </location>
</feature>
<evidence type="ECO:0000256" key="9">
    <source>
        <dbReference type="ARBA" id="ARBA00022990"/>
    </source>
</evidence>
<dbReference type="Pfam" id="PF17772">
    <property type="entry name" value="zf-MYST"/>
    <property type="match status" value="1"/>
</dbReference>
<keyword evidence="4 15" id="KW-0808">Transferase</keyword>
<dbReference type="GO" id="GO:0003682">
    <property type="term" value="F:chromatin binding"/>
    <property type="evidence" value="ECO:0007669"/>
    <property type="project" value="TreeGrafter"/>
</dbReference>
<dbReference type="GO" id="GO:0006357">
    <property type="term" value="P:regulation of transcription by RNA polymerase II"/>
    <property type="evidence" value="ECO:0007669"/>
    <property type="project" value="TreeGrafter"/>
</dbReference>
<dbReference type="PANTHER" id="PTHR10615">
    <property type="entry name" value="HISTONE ACETYLTRANSFERASE"/>
    <property type="match status" value="1"/>
</dbReference>
<comment type="subcellular location">
    <subcellularLocation>
        <location evidence="1 12">Nucleus</location>
    </subcellularLocation>
</comment>
<keyword evidence="10 12" id="KW-0539">Nucleus</keyword>
<dbReference type="EC" id="2.3.1.48" evidence="3 12"/>
<evidence type="ECO:0000256" key="13">
    <source>
        <dbReference type="SAM" id="MobiDB-lite"/>
    </source>
</evidence>
<evidence type="ECO:0000256" key="8">
    <source>
        <dbReference type="ARBA" id="ARBA00022853"/>
    </source>
</evidence>
<accession>A0A8H2VCL9</accession>
<dbReference type="PANTHER" id="PTHR10615:SF161">
    <property type="entry name" value="HISTONE ACETYLTRANSFERASE KAT7"/>
    <property type="match status" value="1"/>
</dbReference>
<dbReference type="GeneID" id="64855973"/>
<comment type="similarity">
    <text evidence="2 12">Belongs to the MYST (SAS/MOZ) family.</text>
</comment>
<keyword evidence="8" id="KW-0156">Chromatin regulator</keyword>
<dbReference type="EMBL" id="CAEFZW010000002">
    <property type="protein sequence ID" value="CAB4252832.1"/>
    <property type="molecule type" value="Genomic_DNA"/>
</dbReference>
<keyword evidence="5" id="KW-0479">Metal-binding</keyword>
<comment type="caution">
    <text evidence="15">The sequence shown here is derived from an EMBL/GenBank/DDBJ whole genome shotgun (WGS) entry which is preliminary data.</text>
</comment>
<dbReference type="GO" id="GO:1990467">
    <property type="term" value="C:NuA3a histone acetyltransferase complex"/>
    <property type="evidence" value="ECO:0007669"/>
    <property type="project" value="TreeGrafter"/>
</dbReference>
<keyword evidence="16" id="KW-1185">Reference proteome</keyword>
<evidence type="ECO:0000259" key="14">
    <source>
        <dbReference type="PROSITE" id="PS51726"/>
    </source>
</evidence>
<dbReference type="InterPro" id="IPR036388">
    <property type="entry name" value="WH-like_DNA-bd_sf"/>
</dbReference>
<protein>
    <recommendedName>
        <fullName evidence="3 12">Histone acetyltransferase</fullName>
        <ecNumber evidence="3 12">2.3.1.48</ecNumber>
    </recommendedName>
</protein>
<evidence type="ECO:0000256" key="6">
    <source>
        <dbReference type="ARBA" id="ARBA00022771"/>
    </source>
</evidence>
<dbReference type="GO" id="GO:0003712">
    <property type="term" value="F:transcription coregulator activity"/>
    <property type="evidence" value="ECO:0007669"/>
    <property type="project" value="TreeGrafter"/>
</dbReference>
<dbReference type="AlphaFoldDB" id="A0A8H2VCL9"/>
<evidence type="ECO:0000256" key="3">
    <source>
        <dbReference type="ARBA" id="ARBA00013184"/>
    </source>
</evidence>
<keyword evidence="9" id="KW-0007">Acetylation</keyword>
<evidence type="ECO:0000256" key="4">
    <source>
        <dbReference type="ARBA" id="ARBA00022679"/>
    </source>
</evidence>
<name>A0A8H2VCL9_9SACH</name>
<comment type="catalytic activity">
    <reaction evidence="12">
        <text>L-lysyl-[protein] + acetyl-CoA = N(6)-acetyl-L-lysyl-[protein] + CoA + H(+)</text>
        <dbReference type="Rhea" id="RHEA:45948"/>
        <dbReference type="Rhea" id="RHEA-COMP:9752"/>
        <dbReference type="Rhea" id="RHEA-COMP:10731"/>
        <dbReference type="ChEBI" id="CHEBI:15378"/>
        <dbReference type="ChEBI" id="CHEBI:29969"/>
        <dbReference type="ChEBI" id="CHEBI:57287"/>
        <dbReference type="ChEBI" id="CHEBI:57288"/>
        <dbReference type="ChEBI" id="CHEBI:61930"/>
        <dbReference type="EC" id="2.3.1.48"/>
    </reaction>
</comment>
<feature type="domain" description="MYST-type HAT" evidence="14">
    <location>
        <begin position="244"/>
        <end position="525"/>
    </location>
</feature>
<evidence type="ECO:0000256" key="1">
    <source>
        <dbReference type="ARBA" id="ARBA00004123"/>
    </source>
</evidence>
<dbReference type="Pfam" id="PF01853">
    <property type="entry name" value="MOZ_SAS"/>
    <property type="match status" value="1"/>
</dbReference>
<keyword evidence="6" id="KW-0863">Zinc-finger</keyword>
<dbReference type="InterPro" id="IPR016181">
    <property type="entry name" value="Acyl_CoA_acyltransferase"/>
</dbReference>
<dbReference type="GO" id="GO:0004402">
    <property type="term" value="F:histone acetyltransferase activity"/>
    <property type="evidence" value="ECO:0007669"/>
    <property type="project" value="InterPro"/>
</dbReference>
<dbReference type="SUPFAM" id="SSF55729">
    <property type="entry name" value="Acyl-CoA N-acyltransferases (Nat)"/>
    <property type="match status" value="1"/>
</dbReference>
<evidence type="ECO:0000313" key="15">
    <source>
        <dbReference type="EMBL" id="CAB4252832.1"/>
    </source>
</evidence>
<evidence type="ECO:0000256" key="2">
    <source>
        <dbReference type="ARBA" id="ARBA00010107"/>
    </source>
</evidence>
<dbReference type="GO" id="GO:0008270">
    <property type="term" value="F:zinc ion binding"/>
    <property type="evidence" value="ECO:0007669"/>
    <property type="project" value="UniProtKB-KW"/>
</dbReference>
<keyword evidence="7" id="KW-0862">Zinc</keyword>
<feature type="region of interest" description="Disordered" evidence="13">
    <location>
        <begin position="665"/>
        <end position="704"/>
    </location>
</feature>
<dbReference type="Gene3D" id="1.10.10.10">
    <property type="entry name" value="Winged helix-like DNA-binding domain superfamily/Winged helix DNA-binding domain"/>
    <property type="match status" value="1"/>
</dbReference>
<feature type="compositionally biased region" description="Acidic residues" evidence="13">
    <location>
        <begin position="687"/>
        <end position="698"/>
    </location>
</feature>
<evidence type="ECO:0000256" key="12">
    <source>
        <dbReference type="RuleBase" id="RU361211"/>
    </source>
</evidence>
<proteinExistence type="inferred from homology"/>
<organism evidence="15 16">
    <name type="scientific">Maudiozyma barnettii</name>
    <dbReference type="NCBI Taxonomy" id="61262"/>
    <lineage>
        <taxon>Eukaryota</taxon>
        <taxon>Fungi</taxon>
        <taxon>Dikarya</taxon>
        <taxon>Ascomycota</taxon>
        <taxon>Saccharomycotina</taxon>
        <taxon>Saccharomycetes</taxon>
        <taxon>Saccharomycetales</taxon>
        <taxon>Saccharomycetaceae</taxon>
        <taxon>Maudiozyma</taxon>
    </lineage>
</organism>
<evidence type="ECO:0000313" key="16">
    <source>
        <dbReference type="Proteomes" id="UP000644660"/>
    </source>
</evidence>
<gene>
    <name evidence="15" type="ORF">KABA2_02S05544</name>
</gene>
<dbReference type="InterPro" id="IPR050603">
    <property type="entry name" value="MYST_HAT"/>
</dbReference>
<evidence type="ECO:0000256" key="10">
    <source>
        <dbReference type="ARBA" id="ARBA00023242"/>
    </source>
</evidence>
<dbReference type="PROSITE" id="PS51726">
    <property type="entry name" value="MYST_HAT"/>
    <property type="match status" value="1"/>
</dbReference>
<dbReference type="Gene3D" id="3.40.630.30">
    <property type="match status" value="1"/>
</dbReference>
<dbReference type="OrthoDB" id="787137at2759"/>